<dbReference type="EMBL" id="BAABDI010000026">
    <property type="protein sequence ID" value="GAA3984772.1"/>
    <property type="molecule type" value="Genomic_DNA"/>
</dbReference>
<dbReference type="Proteomes" id="UP001501556">
    <property type="component" value="Unassembled WGS sequence"/>
</dbReference>
<reference evidence="2" key="1">
    <citation type="journal article" date="2019" name="Int. J. Syst. Evol. Microbiol.">
        <title>The Global Catalogue of Microorganisms (GCM) 10K type strain sequencing project: providing services to taxonomists for standard genome sequencing and annotation.</title>
        <authorList>
            <consortium name="The Broad Institute Genomics Platform"/>
            <consortium name="The Broad Institute Genome Sequencing Center for Infectious Disease"/>
            <person name="Wu L."/>
            <person name="Ma J."/>
        </authorList>
    </citation>
    <scope>NUCLEOTIDE SEQUENCE [LARGE SCALE GENOMIC DNA]</scope>
    <source>
        <strain evidence="2">JCM 17217</strain>
    </source>
</reference>
<keyword evidence="2" id="KW-1185">Reference proteome</keyword>
<accession>A0ABP7QPH9</accession>
<sequence length="85" mass="9717">MFEESNTHLITASYFTPVSGSPEELVTATVLTGPADKFLQFFADDCNERYNIMGHHKWLDTKNRINISLNEDNGLAVLRFTAWHK</sequence>
<proteinExistence type="predicted"/>
<evidence type="ECO:0008006" key="3">
    <source>
        <dbReference type="Google" id="ProtNLM"/>
    </source>
</evidence>
<protein>
    <recommendedName>
        <fullName evidence="3">Lipocalin-like domain-containing protein</fullName>
    </recommendedName>
</protein>
<organism evidence="1 2">
    <name type="scientific">Hymenobacter antarcticus</name>
    <dbReference type="NCBI Taxonomy" id="486270"/>
    <lineage>
        <taxon>Bacteria</taxon>
        <taxon>Pseudomonadati</taxon>
        <taxon>Bacteroidota</taxon>
        <taxon>Cytophagia</taxon>
        <taxon>Cytophagales</taxon>
        <taxon>Hymenobacteraceae</taxon>
        <taxon>Hymenobacter</taxon>
    </lineage>
</organism>
<evidence type="ECO:0000313" key="2">
    <source>
        <dbReference type="Proteomes" id="UP001501556"/>
    </source>
</evidence>
<comment type="caution">
    <text evidence="1">The sequence shown here is derived from an EMBL/GenBank/DDBJ whole genome shotgun (WGS) entry which is preliminary data.</text>
</comment>
<name>A0ABP7QPH9_9BACT</name>
<evidence type="ECO:0000313" key="1">
    <source>
        <dbReference type="EMBL" id="GAA3984772.1"/>
    </source>
</evidence>
<gene>
    <name evidence="1" type="ORF">GCM10022407_32200</name>
</gene>